<dbReference type="Proteomes" id="UP000314294">
    <property type="component" value="Unassembled WGS sequence"/>
</dbReference>
<organism evidence="1 2">
    <name type="scientific">Liparis tanakae</name>
    <name type="common">Tanaka's snailfish</name>
    <dbReference type="NCBI Taxonomy" id="230148"/>
    <lineage>
        <taxon>Eukaryota</taxon>
        <taxon>Metazoa</taxon>
        <taxon>Chordata</taxon>
        <taxon>Craniata</taxon>
        <taxon>Vertebrata</taxon>
        <taxon>Euteleostomi</taxon>
        <taxon>Actinopterygii</taxon>
        <taxon>Neopterygii</taxon>
        <taxon>Teleostei</taxon>
        <taxon>Neoteleostei</taxon>
        <taxon>Acanthomorphata</taxon>
        <taxon>Eupercaria</taxon>
        <taxon>Perciformes</taxon>
        <taxon>Cottioidei</taxon>
        <taxon>Cottales</taxon>
        <taxon>Liparidae</taxon>
        <taxon>Liparis</taxon>
    </lineage>
</organism>
<dbReference type="AlphaFoldDB" id="A0A4Z2EJQ5"/>
<protein>
    <submittedName>
        <fullName evidence="1">Uncharacterized protein</fullName>
    </submittedName>
</protein>
<sequence length="96" mass="10039">MQPRAATCSQVQPGAARCSALDGYLSLSQFPSAGRVHLLLHHQLSPTVTLLCSQLWLRSSLWGLCGSAAASGASVAPQQPLGSGWLRAPELTGVTR</sequence>
<keyword evidence="2" id="KW-1185">Reference proteome</keyword>
<reference evidence="1 2" key="1">
    <citation type="submission" date="2019-03" db="EMBL/GenBank/DDBJ databases">
        <title>First draft genome of Liparis tanakae, snailfish: a comprehensive survey of snailfish specific genes.</title>
        <authorList>
            <person name="Kim W."/>
            <person name="Song I."/>
            <person name="Jeong J.-H."/>
            <person name="Kim D."/>
            <person name="Kim S."/>
            <person name="Ryu S."/>
            <person name="Song J.Y."/>
            <person name="Lee S.K."/>
        </authorList>
    </citation>
    <scope>NUCLEOTIDE SEQUENCE [LARGE SCALE GENOMIC DNA]</scope>
    <source>
        <tissue evidence="1">Muscle</tissue>
    </source>
</reference>
<evidence type="ECO:0000313" key="1">
    <source>
        <dbReference type="EMBL" id="TNN28998.1"/>
    </source>
</evidence>
<name>A0A4Z2EJQ5_9TELE</name>
<dbReference type="EMBL" id="SRLO01006186">
    <property type="protein sequence ID" value="TNN28998.1"/>
    <property type="molecule type" value="Genomic_DNA"/>
</dbReference>
<comment type="caution">
    <text evidence="1">The sequence shown here is derived from an EMBL/GenBank/DDBJ whole genome shotgun (WGS) entry which is preliminary data.</text>
</comment>
<accession>A0A4Z2EJQ5</accession>
<evidence type="ECO:0000313" key="2">
    <source>
        <dbReference type="Proteomes" id="UP000314294"/>
    </source>
</evidence>
<proteinExistence type="predicted"/>
<gene>
    <name evidence="1" type="ORF">EYF80_060855</name>
</gene>